<evidence type="ECO:0000313" key="1">
    <source>
        <dbReference type="EMBL" id="RXN32806.1"/>
    </source>
</evidence>
<keyword evidence="2" id="KW-1185">Reference proteome</keyword>
<dbReference type="AlphaFoldDB" id="A0A498NM12"/>
<organism evidence="1 2">
    <name type="scientific">Labeo rohita</name>
    <name type="common">Indian major carp</name>
    <name type="synonym">Cyprinus rohita</name>
    <dbReference type="NCBI Taxonomy" id="84645"/>
    <lineage>
        <taxon>Eukaryota</taxon>
        <taxon>Metazoa</taxon>
        <taxon>Chordata</taxon>
        <taxon>Craniata</taxon>
        <taxon>Vertebrata</taxon>
        <taxon>Euteleostomi</taxon>
        <taxon>Actinopterygii</taxon>
        <taxon>Neopterygii</taxon>
        <taxon>Teleostei</taxon>
        <taxon>Ostariophysi</taxon>
        <taxon>Cypriniformes</taxon>
        <taxon>Cyprinidae</taxon>
        <taxon>Labeoninae</taxon>
        <taxon>Labeonini</taxon>
        <taxon>Labeo</taxon>
    </lineage>
</organism>
<comment type="caution">
    <text evidence="1">The sequence shown here is derived from an EMBL/GenBank/DDBJ whole genome shotgun (WGS) entry which is preliminary data.</text>
</comment>
<protein>
    <submittedName>
        <fullName evidence="1">Uncharacterized protein</fullName>
    </submittedName>
</protein>
<sequence length="118" mass="13086">MDPVSPSTKNPLLAIRLKELEVELCRQQYQNQLLHVRAVELETQRDIRLRAGAGTKDSTGSAFTFSRVTGKFSSADSSTGLFSSPCSVVRITEKLPDWLLQADYYSPLIGLKLITTVL</sequence>
<proteinExistence type="predicted"/>
<gene>
    <name evidence="1" type="ORF">ROHU_016048</name>
</gene>
<accession>A0A498NM12</accession>
<evidence type="ECO:0000313" key="2">
    <source>
        <dbReference type="Proteomes" id="UP000290572"/>
    </source>
</evidence>
<name>A0A498NM12_LABRO</name>
<dbReference type="EMBL" id="QBIY01011338">
    <property type="protein sequence ID" value="RXN32806.1"/>
    <property type="molecule type" value="Genomic_DNA"/>
</dbReference>
<dbReference type="Proteomes" id="UP000290572">
    <property type="component" value="Unassembled WGS sequence"/>
</dbReference>
<reference evidence="1 2" key="1">
    <citation type="submission" date="2018-03" db="EMBL/GenBank/DDBJ databases">
        <title>Draft genome sequence of Rohu Carp (Labeo rohita).</title>
        <authorList>
            <person name="Das P."/>
            <person name="Kushwaha B."/>
            <person name="Joshi C.G."/>
            <person name="Kumar D."/>
            <person name="Nagpure N.S."/>
            <person name="Sahoo L."/>
            <person name="Das S.P."/>
            <person name="Bit A."/>
            <person name="Patnaik S."/>
            <person name="Meher P.K."/>
            <person name="Jayasankar P."/>
            <person name="Koringa P.G."/>
            <person name="Patel N.V."/>
            <person name="Hinsu A.T."/>
            <person name="Kumar R."/>
            <person name="Pandey M."/>
            <person name="Agarwal S."/>
            <person name="Srivastava S."/>
            <person name="Singh M."/>
            <person name="Iquebal M.A."/>
            <person name="Jaiswal S."/>
            <person name="Angadi U.B."/>
            <person name="Kumar N."/>
            <person name="Raza M."/>
            <person name="Shah T.M."/>
            <person name="Rai A."/>
            <person name="Jena J.K."/>
        </authorList>
    </citation>
    <scope>NUCLEOTIDE SEQUENCE [LARGE SCALE GENOMIC DNA]</scope>
    <source>
        <strain evidence="1">DASCIFA01</strain>
        <tissue evidence="1">Testis</tissue>
    </source>
</reference>